<dbReference type="EMBL" id="JAECZC010000009">
    <property type="protein sequence ID" value="MBH8562093.1"/>
    <property type="molecule type" value="Genomic_DNA"/>
</dbReference>
<dbReference type="RefSeq" id="WP_198124061.1">
    <property type="nucleotide sequence ID" value="NZ_JAECZC010000009.1"/>
</dbReference>
<gene>
    <name evidence="2" type="ORF">I8748_07880</name>
</gene>
<feature type="region of interest" description="Disordered" evidence="1">
    <location>
        <begin position="1"/>
        <end position="22"/>
    </location>
</feature>
<protein>
    <submittedName>
        <fullName evidence="2">Uncharacterized protein</fullName>
    </submittedName>
</protein>
<proteinExistence type="predicted"/>
<accession>A0A8J7HM13</accession>
<feature type="compositionally biased region" description="Low complexity" evidence="1">
    <location>
        <begin position="7"/>
        <end position="22"/>
    </location>
</feature>
<evidence type="ECO:0000313" key="3">
    <source>
        <dbReference type="Proteomes" id="UP000632766"/>
    </source>
</evidence>
<keyword evidence="3" id="KW-1185">Reference proteome</keyword>
<comment type="caution">
    <text evidence="2">The sequence shown here is derived from an EMBL/GenBank/DDBJ whole genome shotgun (WGS) entry which is preliminary data.</text>
</comment>
<name>A0A8J7HM13_9NOST</name>
<organism evidence="2 3">
    <name type="scientific">Amazonocrinis nigriterrae CENA67</name>
    <dbReference type="NCBI Taxonomy" id="2794033"/>
    <lineage>
        <taxon>Bacteria</taxon>
        <taxon>Bacillati</taxon>
        <taxon>Cyanobacteriota</taxon>
        <taxon>Cyanophyceae</taxon>
        <taxon>Nostocales</taxon>
        <taxon>Nostocaceae</taxon>
        <taxon>Amazonocrinis</taxon>
        <taxon>Amazonocrinis nigriterrae</taxon>
    </lineage>
</organism>
<sequence>MADEFISNTPDFNNPSSSSPNRESVKILLIGSNRGINSIIYWLHRLGFAEVTAWSKPQVAPNSEHKEVMSITVKQVTVD</sequence>
<reference evidence="2 3" key="1">
    <citation type="journal article" date="2021" name="Int. J. Syst. Evol. Microbiol.">
        <title>Amazonocrinis nigriterrae gen. nov., sp. nov., Atlanticothrix silvestris gen. nov., sp. nov. and Dendronalium phyllosphericum gen. nov., sp. nov., nostocacean cyanobacteria from Brazilian environments.</title>
        <authorList>
            <person name="Alvarenga D.O."/>
            <person name="Andreote A.P.D."/>
            <person name="Branco L.H.Z."/>
            <person name="Delbaje E."/>
            <person name="Cruz R.B."/>
            <person name="Varani A.M."/>
            <person name="Fiore M.F."/>
        </authorList>
    </citation>
    <scope>NUCLEOTIDE SEQUENCE [LARGE SCALE GENOMIC DNA]</scope>
    <source>
        <strain evidence="2 3">CENA67</strain>
    </source>
</reference>
<evidence type="ECO:0000256" key="1">
    <source>
        <dbReference type="SAM" id="MobiDB-lite"/>
    </source>
</evidence>
<evidence type="ECO:0000313" key="2">
    <source>
        <dbReference type="EMBL" id="MBH8562093.1"/>
    </source>
</evidence>
<dbReference type="AlphaFoldDB" id="A0A8J7HM13"/>
<dbReference type="Proteomes" id="UP000632766">
    <property type="component" value="Unassembled WGS sequence"/>
</dbReference>